<feature type="non-terminal residue" evidence="2">
    <location>
        <position position="395"/>
    </location>
</feature>
<proteinExistence type="predicted"/>
<dbReference type="Proteomes" id="UP000747399">
    <property type="component" value="Unassembled WGS sequence"/>
</dbReference>
<evidence type="ECO:0000256" key="1">
    <source>
        <dbReference type="SAM" id="MobiDB-lite"/>
    </source>
</evidence>
<feature type="compositionally biased region" description="Low complexity" evidence="1">
    <location>
        <begin position="55"/>
        <end position="79"/>
    </location>
</feature>
<feature type="compositionally biased region" description="Gly residues" evidence="1">
    <location>
        <begin position="384"/>
        <end position="395"/>
    </location>
</feature>
<dbReference type="EMBL" id="BNCO01000068">
    <property type="protein sequence ID" value="GIL64614.1"/>
    <property type="molecule type" value="Genomic_DNA"/>
</dbReference>
<feature type="region of interest" description="Disordered" evidence="1">
    <location>
        <begin position="35"/>
        <end position="179"/>
    </location>
</feature>
<keyword evidence="3" id="KW-1185">Reference proteome</keyword>
<comment type="caution">
    <text evidence="2">The sequence shown here is derived from an EMBL/GenBank/DDBJ whole genome shotgun (WGS) entry which is preliminary data.</text>
</comment>
<feature type="region of interest" description="Disordered" evidence="1">
    <location>
        <begin position="371"/>
        <end position="395"/>
    </location>
</feature>
<reference evidence="2" key="1">
    <citation type="journal article" date="2021" name="Proc. Natl. Acad. Sci. U.S.A.">
        <title>Three genomes in the algal genus Volvox reveal the fate of a haploid sex-determining region after a transition to homothallism.</title>
        <authorList>
            <person name="Yamamoto K."/>
            <person name="Hamaji T."/>
            <person name="Kawai-Toyooka H."/>
            <person name="Matsuzaki R."/>
            <person name="Takahashi F."/>
            <person name="Nishimura Y."/>
            <person name="Kawachi M."/>
            <person name="Noguchi H."/>
            <person name="Minakuchi Y."/>
            <person name="Umen J.G."/>
            <person name="Toyoda A."/>
            <person name="Nozaki H."/>
        </authorList>
    </citation>
    <scope>NUCLEOTIDE SEQUENCE</scope>
    <source>
        <strain evidence="2">NIES-3780</strain>
    </source>
</reference>
<feature type="region of interest" description="Disordered" evidence="1">
    <location>
        <begin position="216"/>
        <end position="261"/>
    </location>
</feature>
<sequence>GQEQVVPPVVAAAAAAAVAAVAGDTEEEDAVAVSGFGDGGAAVSLQASTTSDMSPQQLEPQHHQQQWREQQQQTTTTKQPPMKGAANQLDWKTVVVRRVKSPGSRHAGRASPPSAPESFPLTCAHGRPQPPRSSGGGEAPRRQYPKGASAQPGPVSELRNSRNPPKSVSPQHSGTVRRERVPTLPANSGARALPAAENSATCLTAENLSVSTMTTTISIERRQEGRVLRSGGPSPGRAPGGDRGQQVVLQGREEREKEREKGPAALTLMNLVDLVSDVSEPPAVTAAATATAAWEMEALRLMQAALPAGSDLELHPSHLCGLGVSELSAAQLEGLDTLHRAALARISEARVALAVRVELERAEEDRQRQLEIRAIRDRDQSGKPGVGGGVGSWER</sequence>
<accession>A0A8J4BPE2</accession>
<name>A0A8J4BPE2_9CHLO</name>
<evidence type="ECO:0000313" key="2">
    <source>
        <dbReference type="EMBL" id="GIL64614.1"/>
    </source>
</evidence>
<feature type="compositionally biased region" description="Basic and acidic residues" evidence="1">
    <location>
        <begin position="371"/>
        <end position="381"/>
    </location>
</feature>
<gene>
    <name evidence="2" type="ORF">Vafri_18509</name>
</gene>
<evidence type="ECO:0000313" key="3">
    <source>
        <dbReference type="Proteomes" id="UP000747399"/>
    </source>
</evidence>
<feature type="compositionally biased region" description="Polar residues" evidence="1">
    <location>
        <begin position="45"/>
        <end position="54"/>
    </location>
</feature>
<organism evidence="2 3">
    <name type="scientific">Volvox africanus</name>
    <dbReference type="NCBI Taxonomy" id="51714"/>
    <lineage>
        <taxon>Eukaryota</taxon>
        <taxon>Viridiplantae</taxon>
        <taxon>Chlorophyta</taxon>
        <taxon>core chlorophytes</taxon>
        <taxon>Chlorophyceae</taxon>
        <taxon>CS clade</taxon>
        <taxon>Chlamydomonadales</taxon>
        <taxon>Volvocaceae</taxon>
        <taxon>Volvox</taxon>
    </lineage>
</organism>
<protein>
    <submittedName>
        <fullName evidence="2">Uncharacterized protein</fullName>
    </submittedName>
</protein>
<dbReference type="AlphaFoldDB" id="A0A8J4BPE2"/>
<feature type="compositionally biased region" description="Basic and acidic residues" evidence="1">
    <location>
        <begin position="251"/>
        <end position="261"/>
    </location>
</feature>
<feature type="compositionally biased region" description="Polar residues" evidence="1">
    <location>
        <begin position="161"/>
        <end position="174"/>
    </location>
</feature>